<dbReference type="Proteomes" id="UP000198977">
    <property type="component" value="Unassembled WGS sequence"/>
</dbReference>
<dbReference type="EMBL" id="FOMW01000001">
    <property type="protein sequence ID" value="SFD52479.1"/>
    <property type="molecule type" value="Genomic_DNA"/>
</dbReference>
<feature type="chain" id="PRO_5012452879" evidence="1">
    <location>
        <begin position="16"/>
        <end position="264"/>
    </location>
</feature>
<protein>
    <submittedName>
        <fullName evidence="3">Alpha/beta hydrolase family protein</fullName>
    </submittedName>
</protein>
<keyword evidence="1" id="KW-0732">Signal</keyword>
<gene>
    <name evidence="3" type="ORF">SAMN04488523_101241</name>
</gene>
<evidence type="ECO:0000259" key="2">
    <source>
        <dbReference type="Pfam" id="PF12697"/>
    </source>
</evidence>
<keyword evidence="3" id="KW-0378">Hydrolase</keyword>
<sequence>MLLAVLLVSALVAQAQGVKKDTGPAARTASQRCVVLLHGLARTETSFALMEAALAADGYRVVRPGYASTEAEVQVLASRTVPDAVAQCGTPKVDFVTHSMGGILVRQWVVENGAAQVGRVVMLSPPNHGSEVVDELSSMPAFDWLNGPAGLQMGTGAASVPRRLPPVSFSLGVIAGSQSLNPYFSSLLPGADDGKVSVASTRVEGMADHIVLPVTHTFMMNNPRVIAETMSFLNTGRFDRSMTWLDGVLESLGCPVGSCGPAKE</sequence>
<dbReference type="PANTHER" id="PTHR37946">
    <property type="entry name" value="SLL1969 PROTEIN"/>
    <property type="match status" value="1"/>
</dbReference>
<evidence type="ECO:0000313" key="4">
    <source>
        <dbReference type="Proteomes" id="UP000198977"/>
    </source>
</evidence>
<dbReference type="Pfam" id="PF12697">
    <property type="entry name" value="Abhydrolase_6"/>
    <property type="match status" value="1"/>
</dbReference>
<accession>A0A1I1T1B6</accession>
<name>A0A1I1T1B6_9RHOB</name>
<evidence type="ECO:0000313" key="3">
    <source>
        <dbReference type="EMBL" id="SFD52479.1"/>
    </source>
</evidence>
<reference evidence="3 4" key="1">
    <citation type="submission" date="2016-10" db="EMBL/GenBank/DDBJ databases">
        <authorList>
            <person name="de Groot N.N."/>
        </authorList>
    </citation>
    <scope>NUCLEOTIDE SEQUENCE [LARGE SCALE GENOMIC DNA]</scope>
    <source>
        <strain evidence="3 4">DSM 11443</strain>
    </source>
</reference>
<dbReference type="InterPro" id="IPR029058">
    <property type="entry name" value="AB_hydrolase_fold"/>
</dbReference>
<organism evidence="3 4">
    <name type="scientific">Sulfitobacter brevis</name>
    <dbReference type="NCBI Taxonomy" id="74348"/>
    <lineage>
        <taxon>Bacteria</taxon>
        <taxon>Pseudomonadati</taxon>
        <taxon>Pseudomonadota</taxon>
        <taxon>Alphaproteobacteria</taxon>
        <taxon>Rhodobacterales</taxon>
        <taxon>Roseobacteraceae</taxon>
        <taxon>Sulfitobacter</taxon>
    </lineage>
</organism>
<dbReference type="PANTHER" id="PTHR37946:SF1">
    <property type="entry name" value="SLL1969 PROTEIN"/>
    <property type="match status" value="1"/>
</dbReference>
<dbReference type="Gene3D" id="3.40.50.1820">
    <property type="entry name" value="alpha/beta hydrolase"/>
    <property type="match status" value="1"/>
</dbReference>
<dbReference type="STRING" id="74348.SAMN04488523_101241"/>
<dbReference type="RefSeq" id="WP_245766227.1">
    <property type="nucleotide sequence ID" value="NZ_FOMW01000001.1"/>
</dbReference>
<keyword evidence="4" id="KW-1185">Reference proteome</keyword>
<evidence type="ECO:0000256" key="1">
    <source>
        <dbReference type="SAM" id="SignalP"/>
    </source>
</evidence>
<proteinExistence type="predicted"/>
<dbReference type="AlphaFoldDB" id="A0A1I1T1B6"/>
<dbReference type="InterPro" id="IPR000073">
    <property type="entry name" value="AB_hydrolase_1"/>
</dbReference>
<feature type="domain" description="AB hydrolase-1" evidence="2">
    <location>
        <begin position="34"/>
        <end position="162"/>
    </location>
</feature>
<feature type="signal peptide" evidence="1">
    <location>
        <begin position="1"/>
        <end position="15"/>
    </location>
</feature>
<dbReference type="SUPFAM" id="SSF53474">
    <property type="entry name" value="alpha/beta-Hydrolases"/>
    <property type="match status" value="1"/>
</dbReference>
<dbReference type="GO" id="GO:0016787">
    <property type="term" value="F:hydrolase activity"/>
    <property type="evidence" value="ECO:0007669"/>
    <property type="project" value="UniProtKB-KW"/>
</dbReference>